<name>A0A0K9YKK4_9BACL</name>
<comment type="caution">
    <text evidence="3">The sequence shown here is derived from an EMBL/GenBank/DDBJ whole genome shotgun (WGS) entry which is preliminary data.</text>
</comment>
<reference evidence="2 5" key="3">
    <citation type="submission" date="2019-06" db="EMBL/GenBank/DDBJ databases">
        <title>Whole genome shotgun sequence of Brevibacillus reuszeri NBRC 15719.</title>
        <authorList>
            <person name="Hosoyama A."/>
            <person name="Uohara A."/>
            <person name="Ohji S."/>
            <person name="Ichikawa N."/>
        </authorList>
    </citation>
    <scope>NUCLEOTIDE SEQUENCE [LARGE SCALE GENOMIC DNA]</scope>
    <source>
        <strain evidence="2 5">NBRC 15719</strain>
    </source>
</reference>
<dbReference type="Proteomes" id="UP000036834">
    <property type="component" value="Unassembled WGS sequence"/>
</dbReference>
<evidence type="ECO:0000313" key="2">
    <source>
        <dbReference type="EMBL" id="GED71657.1"/>
    </source>
</evidence>
<dbReference type="InterPro" id="IPR035238">
    <property type="entry name" value="DUF5345"/>
</dbReference>
<dbReference type="AlphaFoldDB" id="A0A0K9YKK4"/>
<gene>
    <name evidence="3" type="ORF">ADS79_25155</name>
    <name evidence="2" type="ORF">BRE01_53590</name>
</gene>
<dbReference type="Pfam" id="PF17280">
    <property type="entry name" value="DUF5345"/>
    <property type="match status" value="1"/>
</dbReference>
<evidence type="ECO:0000313" key="4">
    <source>
        <dbReference type="Proteomes" id="UP000036834"/>
    </source>
</evidence>
<dbReference type="Proteomes" id="UP000319578">
    <property type="component" value="Unassembled WGS sequence"/>
</dbReference>
<evidence type="ECO:0000313" key="3">
    <source>
        <dbReference type="EMBL" id="KNB69211.1"/>
    </source>
</evidence>
<accession>A0A0K9YKK4</accession>
<reference evidence="3" key="2">
    <citation type="submission" date="2015-07" db="EMBL/GenBank/DDBJ databases">
        <title>MeaNS - Measles Nucleotide Surveillance Program.</title>
        <authorList>
            <person name="Tran T."/>
            <person name="Druce J."/>
        </authorList>
    </citation>
    <scope>NUCLEOTIDE SEQUENCE</scope>
    <source>
        <strain evidence="3">DSM 9887</strain>
    </source>
</reference>
<keyword evidence="1" id="KW-0472">Membrane</keyword>
<proteinExistence type="predicted"/>
<reference evidence="4" key="1">
    <citation type="submission" date="2015-07" db="EMBL/GenBank/DDBJ databases">
        <title>Genome sequencing project for genomic taxonomy and phylogenomics of Bacillus-like bacteria.</title>
        <authorList>
            <person name="Liu B."/>
            <person name="Wang J."/>
            <person name="Zhu Y."/>
            <person name="Liu G."/>
            <person name="Chen Q."/>
            <person name="Chen Z."/>
            <person name="Lan J."/>
            <person name="Che J."/>
            <person name="Ge C."/>
            <person name="Shi H."/>
            <person name="Pan Z."/>
            <person name="Liu X."/>
        </authorList>
    </citation>
    <scope>NUCLEOTIDE SEQUENCE [LARGE SCALE GENOMIC DNA]</scope>
    <source>
        <strain evidence="4">DSM 9887</strain>
    </source>
</reference>
<evidence type="ECO:0008006" key="6">
    <source>
        <dbReference type="Google" id="ProtNLM"/>
    </source>
</evidence>
<dbReference type="EMBL" id="BJON01000022">
    <property type="protein sequence ID" value="GED71657.1"/>
    <property type="molecule type" value="Genomic_DNA"/>
</dbReference>
<keyword evidence="5" id="KW-1185">Reference proteome</keyword>
<sequence>MNKHLDEDNDQLYQKMREGLDELDELFPSATPDPAFFQSIVSETTKRTKKRIRYELFAFWGVSLVVLSTLYFIQTQAPAFYFVIQGLSILALVFILAKRWVGNHDTNT</sequence>
<feature type="transmembrane region" description="Helical" evidence="1">
    <location>
        <begin position="56"/>
        <end position="73"/>
    </location>
</feature>
<protein>
    <recommendedName>
        <fullName evidence="6">YxlC family protein</fullName>
    </recommendedName>
</protein>
<organism evidence="3 4">
    <name type="scientific">Brevibacillus reuszeri</name>
    <dbReference type="NCBI Taxonomy" id="54915"/>
    <lineage>
        <taxon>Bacteria</taxon>
        <taxon>Bacillati</taxon>
        <taxon>Bacillota</taxon>
        <taxon>Bacilli</taxon>
        <taxon>Bacillales</taxon>
        <taxon>Paenibacillaceae</taxon>
        <taxon>Brevibacillus</taxon>
    </lineage>
</organism>
<dbReference type="STRING" id="54915.ADS79_25155"/>
<evidence type="ECO:0000313" key="5">
    <source>
        <dbReference type="Proteomes" id="UP000319578"/>
    </source>
</evidence>
<keyword evidence="1" id="KW-0812">Transmembrane</keyword>
<dbReference type="RefSeq" id="WP_049741206.1">
    <property type="nucleotide sequence ID" value="NZ_BJON01000022.1"/>
</dbReference>
<evidence type="ECO:0000256" key="1">
    <source>
        <dbReference type="SAM" id="Phobius"/>
    </source>
</evidence>
<keyword evidence="1" id="KW-1133">Transmembrane helix</keyword>
<feature type="transmembrane region" description="Helical" evidence="1">
    <location>
        <begin position="79"/>
        <end position="97"/>
    </location>
</feature>
<dbReference type="PATRIC" id="fig|54915.3.peg.4182"/>
<dbReference type="EMBL" id="LGIQ01000011">
    <property type="protein sequence ID" value="KNB69211.1"/>
    <property type="molecule type" value="Genomic_DNA"/>
</dbReference>